<dbReference type="KEGG" id="dci:103509106"/>
<reference evidence="3" key="1">
    <citation type="submission" date="2025-08" db="UniProtKB">
        <authorList>
            <consortium name="RefSeq"/>
        </authorList>
    </citation>
    <scope>IDENTIFICATION</scope>
</reference>
<sequence>MEGCRKLILSSVLLFGVLSVSTADVTTNCKCTLAVRCASGNIVRNTLHTCPKGQVCCTATVQEVQDTKIHNIGVKEDRKAQDTKIPTISAKEDRGVKEDRKVPLALQNITRSFTVHRPKIRERKTTFESKEEYLLGDTKWKLCLSRKRVPDVARYWVMYIKCSSDVKKDLECTAQIQLKMIPVSSKEEALFLPDKSSYATVTVRSDGTCVEVGSYDWDKVVPYGHTNLSWDEGYVKNYNKTDESTHDFNFEAHFKSIECK</sequence>
<feature type="chain" id="PRO_5010233599" evidence="1">
    <location>
        <begin position="24"/>
        <end position="260"/>
    </location>
</feature>
<accession>A0A1S3D0X8</accession>
<dbReference type="RefSeq" id="XP_008471917.1">
    <property type="nucleotide sequence ID" value="XM_008473695.3"/>
</dbReference>
<name>A0A1S3D0X8_DIACI</name>
<keyword evidence="2" id="KW-1185">Reference proteome</keyword>
<keyword evidence="1" id="KW-0732">Signal</keyword>
<evidence type="ECO:0000256" key="1">
    <source>
        <dbReference type="SAM" id="SignalP"/>
    </source>
</evidence>
<organism evidence="2 3">
    <name type="scientific">Diaphorina citri</name>
    <name type="common">Asian citrus psyllid</name>
    <dbReference type="NCBI Taxonomy" id="121845"/>
    <lineage>
        <taxon>Eukaryota</taxon>
        <taxon>Metazoa</taxon>
        <taxon>Ecdysozoa</taxon>
        <taxon>Arthropoda</taxon>
        <taxon>Hexapoda</taxon>
        <taxon>Insecta</taxon>
        <taxon>Pterygota</taxon>
        <taxon>Neoptera</taxon>
        <taxon>Paraneoptera</taxon>
        <taxon>Hemiptera</taxon>
        <taxon>Sternorrhyncha</taxon>
        <taxon>Psylloidea</taxon>
        <taxon>Psyllidae</taxon>
        <taxon>Diaphorininae</taxon>
        <taxon>Diaphorina</taxon>
    </lineage>
</organism>
<evidence type="ECO:0000313" key="3">
    <source>
        <dbReference type="RefSeq" id="XP_008471917.1"/>
    </source>
</evidence>
<evidence type="ECO:0000313" key="2">
    <source>
        <dbReference type="Proteomes" id="UP000079169"/>
    </source>
</evidence>
<dbReference type="Proteomes" id="UP000079169">
    <property type="component" value="Unplaced"/>
</dbReference>
<proteinExistence type="predicted"/>
<gene>
    <name evidence="3" type="primary">LOC103509106</name>
</gene>
<protein>
    <submittedName>
        <fullName evidence="3">Uncharacterized protein LOC103509106</fullName>
    </submittedName>
</protein>
<feature type="signal peptide" evidence="1">
    <location>
        <begin position="1"/>
        <end position="23"/>
    </location>
</feature>
<dbReference type="GeneID" id="103509106"/>
<dbReference type="PaxDb" id="121845-A0A1S3D0X8"/>
<dbReference type="AlphaFoldDB" id="A0A1S3D0X8"/>